<dbReference type="SUPFAM" id="SSF53807">
    <property type="entry name" value="Helical backbone' metal receptor"/>
    <property type="match status" value="1"/>
</dbReference>
<evidence type="ECO:0000313" key="5">
    <source>
        <dbReference type="EMBL" id="KFN07252.1"/>
    </source>
</evidence>
<dbReference type="PROSITE" id="PS51257">
    <property type="entry name" value="PROKAR_LIPOPROTEIN"/>
    <property type="match status" value="1"/>
</dbReference>
<dbReference type="EMBL" id="JMQA01000035">
    <property type="protein sequence ID" value="KFN07252.1"/>
    <property type="molecule type" value="Genomic_DNA"/>
</dbReference>
<evidence type="ECO:0000256" key="3">
    <source>
        <dbReference type="SAM" id="SignalP"/>
    </source>
</evidence>
<dbReference type="STRING" id="44252.DJ90_5638"/>
<gene>
    <name evidence="5" type="ORF">DJ90_5638</name>
</gene>
<feature type="signal peptide" evidence="3">
    <location>
        <begin position="1"/>
        <end position="27"/>
    </location>
</feature>
<dbReference type="Pfam" id="PF01497">
    <property type="entry name" value="Peripla_BP_2"/>
    <property type="match status" value="1"/>
</dbReference>
<feature type="chain" id="PRO_5001869495" evidence="3">
    <location>
        <begin position="28"/>
        <end position="390"/>
    </location>
</feature>
<dbReference type="GO" id="GO:0071281">
    <property type="term" value="P:cellular response to iron ion"/>
    <property type="evidence" value="ECO:0007669"/>
    <property type="project" value="TreeGrafter"/>
</dbReference>
<feature type="compositionally biased region" description="Low complexity" evidence="2">
    <location>
        <begin position="42"/>
        <end position="53"/>
    </location>
</feature>
<dbReference type="InterPro" id="IPR002491">
    <property type="entry name" value="ABC_transptr_periplasmic_BD"/>
</dbReference>
<sequence length="390" mass="42086">MVFRLKRKWFSLSKISIALLATVMLLAACGSAGEQPSPPAAPAQAAPGAAESAVGGQDANPSPDGTETVVFTDSAGREVEIPKNIERIAPSGSLAQIVLFSLAPDKLVGLSGKWSDEAGAYLADKYLQLPVFGQFYGSGDLNMEALAAAKPQLIIDIGEKKDGIAEDLDALQEQLGIPVIFVEATLKTMAGSYNTLGEVLGMPDEAKVLADYCDEVYTNTVKTMEKIGDHKVKVLYSLGDTGTNIISKGSFHAEILDLLGDNVAVLDNPSSKGSGNEVSLEQIVQWDPDVIFFAPLSIYGSVASDGTWKQMKAIRDGNYFEVPGAPYSWMGSPPSVNRYIGMIWLSQTLYPDVFKYDLRAEVNRFYKLFYHSGDLTDEQYKALTQNAVKS</sequence>
<organism evidence="5 6">
    <name type="scientific">Paenibacillus macerans</name>
    <name type="common">Bacillus macerans</name>
    <dbReference type="NCBI Taxonomy" id="44252"/>
    <lineage>
        <taxon>Bacteria</taxon>
        <taxon>Bacillati</taxon>
        <taxon>Bacillota</taxon>
        <taxon>Bacilli</taxon>
        <taxon>Bacillales</taxon>
        <taxon>Paenibacillaceae</taxon>
        <taxon>Paenibacillus</taxon>
    </lineage>
</organism>
<name>A0A090Z9E6_PAEMA</name>
<feature type="region of interest" description="Disordered" evidence="2">
    <location>
        <begin position="36"/>
        <end position="67"/>
    </location>
</feature>
<accession>A0A090Z9E6</accession>
<dbReference type="PROSITE" id="PS50983">
    <property type="entry name" value="FE_B12_PBP"/>
    <property type="match status" value="1"/>
</dbReference>
<dbReference type="Gene3D" id="1.20.58.2180">
    <property type="match status" value="1"/>
</dbReference>
<protein>
    <submittedName>
        <fullName evidence="5">Periplasmic binding family protein</fullName>
    </submittedName>
</protein>
<reference evidence="5 6" key="1">
    <citation type="submission" date="2014-04" db="EMBL/GenBank/DDBJ databases">
        <authorList>
            <person name="Bishop-Lilly K.A."/>
            <person name="Broomall S.M."/>
            <person name="Chain P.S."/>
            <person name="Chertkov O."/>
            <person name="Coyne S.R."/>
            <person name="Daligault H.E."/>
            <person name="Davenport K.W."/>
            <person name="Erkkila T."/>
            <person name="Frey K.G."/>
            <person name="Gibbons H.S."/>
            <person name="Gu W."/>
            <person name="Jaissle J."/>
            <person name="Johnson S.L."/>
            <person name="Koroleva G.I."/>
            <person name="Ladner J.T."/>
            <person name="Lo C.-C."/>
            <person name="Minogue T.D."/>
            <person name="Munk C."/>
            <person name="Palacios G.F."/>
            <person name="Redden C.L."/>
            <person name="Rosenzweig C.N."/>
            <person name="Scholz M.B."/>
            <person name="Teshima H."/>
            <person name="Xu Y."/>
        </authorList>
    </citation>
    <scope>NUCLEOTIDE SEQUENCE [LARGE SCALE GENOMIC DNA]</scope>
    <source>
        <strain evidence="5 6">8244</strain>
    </source>
</reference>
<dbReference type="Proteomes" id="UP000029278">
    <property type="component" value="Unassembled WGS sequence"/>
</dbReference>
<dbReference type="HOGENOM" id="CLU_038034_13_1_9"/>
<dbReference type="PANTHER" id="PTHR30535:SF34">
    <property type="entry name" value="MOLYBDATE-BINDING PROTEIN MOLA"/>
    <property type="match status" value="1"/>
</dbReference>
<dbReference type="PANTHER" id="PTHR30535">
    <property type="entry name" value="VITAMIN B12-BINDING PROTEIN"/>
    <property type="match status" value="1"/>
</dbReference>
<keyword evidence="6" id="KW-1185">Reference proteome</keyword>
<evidence type="ECO:0000259" key="4">
    <source>
        <dbReference type="PROSITE" id="PS50983"/>
    </source>
</evidence>
<dbReference type="Gene3D" id="3.40.50.1980">
    <property type="entry name" value="Nitrogenase molybdenum iron protein domain"/>
    <property type="match status" value="2"/>
</dbReference>
<evidence type="ECO:0000313" key="6">
    <source>
        <dbReference type="Proteomes" id="UP000029278"/>
    </source>
</evidence>
<dbReference type="AlphaFoldDB" id="A0A090Z9E6"/>
<feature type="domain" description="Fe/B12 periplasmic-binding" evidence="4">
    <location>
        <begin position="87"/>
        <end position="353"/>
    </location>
</feature>
<dbReference type="PATRIC" id="fig|44252.3.peg.3872"/>
<evidence type="ECO:0000256" key="2">
    <source>
        <dbReference type="SAM" id="MobiDB-lite"/>
    </source>
</evidence>
<comment type="caution">
    <text evidence="5">The sequence shown here is derived from an EMBL/GenBank/DDBJ whole genome shotgun (WGS) entry which is preliminary data.</text>
</comment>
<evidence type="ECO:0000256" key="1">
    <source>
        <dbReference type="ARBA" id="ARBA00008814"/>
    </source>
</evidence>
<dbReference type="InterPro" id="IPR050902">
    <property type="entry name" value="ABC_Transporter_SBP"/>
</dbReference>
<keyword evidence="3" id="KW-0732">Signal</keyword>
<proteinExistence type="inferred from homology"/>
<comment type="similarity">
    <text evidence="1">Belongs to the bacterial solute-binding protein 8 family.</text>
</comment>